<evidence type="ECO:0000256" key="1">
    <source>
        <dbReference type="ARBA" id="ARBA00009651"/>
    </source>
</evidence>
<dbReference type="InterPro" id="IPR013320">
    <property type="entry name" value="ConA-like_dom_sf"/>
</dbReference>
<dbReference type="Gene3D" id="2.60.120.920">
    <property type="match status" value="1"/>
</dbReference>
<dbReference type="AlphaFoldDB" id="A0A670HYH6"/>
<evidence type="ECO:0000313" key="6">
    <source>
        <dbReference type="Proteomes" id="UP000472272"/>
    </source>
</evidence>
<dbReference type="InterPro" id="IPR003879">
    <property type="entry name" value="Butyrophylin_SPRY"/>
</dbReference>
<name>A0A670HYH6_PODMU</name>
<dbReference type="InterPro" id="IPR001870">
    <property type="entry name" value="B30.2/SPRY"/>
</dbReference>
<keyword evidence="2" id="KW-0528">Neurotoxin</keyword>
<evidence type="ECO:0000256" key="3">
    <source>
        <dbReference type="ARBA" id="ARBA00034460"/>
    </source>
</evidence>
<dbReference type="CTD" id="283377"/>
<reference evidence="5" key="2">
    <citation type="submission" date="2025-08" db="UniProtKB">
        <authorList>
            <consortium name="Ensembl"/>
        </authorList>
    </citation>
    <scope>IDENTIFICATION</scope>
</reference>
<reference evidence="5" key="3">
    <citation type="submission" date="2025-09" db="UniProtKB">
        <authorList>
            <consortium name="Ensembl"/>
        </authorList>
    </citation>
    <scope>IDENTIFICATION</scope>
</reference>
<dbReference type="SMART" id="SM00449">
    <property type="entry name" value="SPRY"/>
    <property type="match status" value="1"/>
</dbReference>
<dbReference type="GeneID" id="114586615"/>
<feature type="domain" description="B30.2/SPRY" evidence="4">
    <location>
        <begin position="55"/>
        <end position="249"/>
    </location>
</feature>
<comment type="function">
    <text evidence="3">Neurotoxin that produces dose-dependent hypolocomotion and hyperalgesia in mice. May directly act on the central nervous system, as it is 6500-fold more potent when administered intracerebroventricularly than intraperitoneal.</text>
</comment>
<proteinExistence type="inferred from homology"/>
<dbReference type="OrthoDB" id="9863247at2759"/>
<dbReference type="GeneTree" id="ENSGT00940000159780"/>
<dbReference type="InterPro" id="IPR006574">
    <property type="entry name" value="PRY"/>
</dbReference>
<dbReference type="RefSeq" id="XP_028566102.1">
    <property type="nucleotide sequence ID" value="XM_028710269.1"/>
</dbReference>
<organism evidence="5 6">
    <name type="scientific">Podarcis muralis</name>
    <name type="common">Wall lizard</name>
    <name type="synonym">Lacerta muralis</name>
    <dbReference type="NCBI Taxonomy" id="64176"/>
    <lineage>
        <taxon>Eukaryota</taxon>
        <taxon>Metazoa</taxon>
        <taxon>Chordata</taxon>
        <taxon>Craniata</taxon>
        <taxon>Vertebrata</taxon>
        <taxon>Euteleostomi</taxon>
        <taxon>Lepidosauria</taxon>
        <taxon>Squamata</taxon>
        <taxon>Bifurcata</taxon>
        <taxon>Unidentata</taxon>
        <taxon>Episquamata</taxon>
        <taxon>Laterata</taxon>
        <taxon>Lacertibaenia</taxon>
        <taxon>Lacertidae</taxon>
        <taxon>Podarcis</taxon>
    </lineage>
</organism>
<dbReference type="Pfam" id="PF00622">
    <property type="entry name" value="SPRY"/>
    <property type="match status" value="1"/>
</dbReference>
<dbReference type="Proteomes" id="UP000472272">
    <property type="component" value="Chromosome 2"/>
</dbReference>
<dbReference type="PANTHER" id="PTHR24099:SF16">
    <property type="entry name" value="E3 UBIQUITIN-PROTEIN LIGASE MIDLINE-1-LIKE ISOFORM X1"/>
    <property type="match status" value="1"/>
</dbReference>
<dbReference type="OMA" id="WVFGYAQ"/>
<dbReference type="PANTHER" id="PTHR24099">
    <property type="entry name" value="E3 UBIQUITIN-PROTEIN LIGASE TRIM36-RELATED"/>
    <property type="match status" value="1"/>
</dbReference>
<dbReference type="PRINTS" id="PR01407">
    <property type="entry name" value="BUTYPHLNCDUF"/>
</dbReference>
<protein>
    <submittedName>
        <fullName evidence="5">SPRY domain containing 4</fullName>
    </submittedName>
</protein>
<dbReference type="SUPFAM" id="SSF49899">
    <property type="entry name" value="Concanavalin A-like lectins/glucanases"/>
    <property type="match status" value="1"/>
</dbReference>
<keyword evidence="6" id="KW-1185">Reference proteome</keyword>
<sequence>MAGEIRRLGRVLPSSKMAAAAALRSNRAGAVHARLSSPLSKMAAPMLRGVKQRGWSLCVAGRRLGGEAPRREINFKLDERTAHSSLDLFKKNTGVIYRMLGIDPTSVPRNTERFRDWAVVLGDTAVSSGRHYWEVTVKESQQFRIGVADVDISRDGCVGVDDRSWVFSYANRNWNAMFANETTPIKNIGHPERVGLFLDYDSKKLSLVDVSKYVSVHSIFAEFQGPVVPAFALWDGELITHSGLDVPENLDRN</sequence>
<evidence type="ECO:0000259" key="4">
    <source>
        <dbReference type="PROSITE" id="PS50188"/>
    </source>
</evidence>
<dbReference type="PROSITE" id="PS50188">
    <property type="entry name" value="B302_SPRY"/>
    <property type="match status" value="1"/>
</dbReference>
<dbReference type="Ensembl" id="ENSPMRT00000004531.1">
    <property type="protein sequence ID" value="ENSPMRP00000004245.1"/>
    <property type="gene ID" value="ENSPMRG00000002910.1"/>
</dbReference>
<evidence type="ECO:0000256" key="2">
    <source>
        <dbReference type="ARBA" id="ARBA00022699"/>
    </source>
</evidence>
<dbReference type="GO" id="GO:0005634">
    <property type="term" value="C:nucleus"/>
    <property type="evidence" value="ECO:0007669"/>
    <property type="project" value="Ensembl"/>
</dbReference>
<dbReference type="KEGG" id="pmua:114586615"/>
<evidence type="ECO:0000313" key="5">
    <source>
        <dbReference type="Ensembl" id="ENSPMRP00000004245.1"/>
    </source>
</evidence>
<accession>A0A670HYH6</accession>
<dbReference type="InterPro" id="IPR043136">
    <property type="entry name" value="B30.2/SPRY_sf"/>
</dbReference>
<comment type="similarity">
    <text evidence="1">Belongs to the ohanin/vespryn family.</text>
</comment>
<dbReference type="InterPro" id="IPR003877">
    <property type="entry name" value="SPRY_dom"/>
</dbReference>
<gene>
    <name evidence="5" type="primary">SPRYD4</name>
</gene>
<reference evidence="5 6" key="1">
    <citation type="journal article" date="2019" name="Proc. Natl. Acad. Sci. U.S.A.">
        <title>Regulatory changes in pterin and carotenoid genes underlie balanced color polymorphisms in the wall lizard.</title>
        <authorList>
            <person name="Andrade P."/>
            <person name="Pinho C."/>
            <person name="Perez I de Lanuza G."/>
            <person name="Afonso S."/>
            <person name="Brejcha J."/>
            <person name="Rubin C.J."/>
            <person name="Wallerman O."/>
            <person name="Pereira P."/>
            <person name="Sabatino S.J."/>
            <person name="Bellati A."/>
            <person name="Pellitteri-Rosa D."/>
            <person name="Bosakova Z."/>
            <person name="Bunikis I."/>
            <person name="Carretero M.A."/>
            <person name="Feiner N."/>
            <person name="Marsik P."/>
            <person name="Pauperio F."/>
            <person name="Salvi D."/>
            <person name="Soler L."/>
            <person name="While G.M."/>
            <person name="Uller T."/>
            <person name="Font E."/>
            <person name="Andersson L."/>
            <person name="Carneiro M."/>
        </authorList>
    </citation>
    <scope>NUCLEOTIDE SEQUENCE</scope>
</reference>
<dbReference type="InterPro" id="IPR050617">
    <property type="entry name" value="E3_ligase_FN3/SPRY"/>
</dbReference>
<keyword evidence="2" id="KW-0800">Toxin</keyword>
<dbReference type="Pfam" id="PF13765">
    <property type="entry name" value="PRY"/>
    <property type="match status" value="1"/>
</dbReference>